<keyword evidence="6 10" id="KW-0030">Aminoacyl-tRNA synthetase</keyword>
<dbReference type="PROSITE" id="PS00178">
    <property type="entry name" value="AA_TRNA_LIGASE_I"/>
    <property type="match status" value="1"/>
</dbReference>
<dbReference type="PANTHER" id="PTHR11766:SF0">
    <property type="entry name" value="TYROSINE--TRNA LIGASE, MITOCHONDRIAL"/>
    <property type="match status" value="1"/>
</dbReference>
<reference evidence="12" key="1">
    <citation type="submission" date="2025-08" db="UniProtKB">
        <authorList>
            <consortium name="RefSeq"/>
        </authorList>
    </citation>
    <scope>IDENTIFICATION</scope>
    <source>
        <tissue evidence="12">Testes</tissue>
    </source>
</reference>
<evidence type="ECO:0000256" key="7">
    <source>
        <dbReference type="ARBA" id="ARBA00033323"/>
    </source>
</evidence>
<evidence type="ECO:0000256" key="3">
    <source>
        <dbReference type="ARBA" id="ARBA00022741"/>
    </source>
</evidence>
<dbReference type="SUPFAM" id="SSF55174">
    <property type="entry name" value="Alpha-L RNA-binding motif"/>
    <property type="match status" value="1"/>
</dbReference>
<keyword evidence="2 10" id="KW-0436">Ligase</keyword>
<evidence type="ECO:0000313" key="12">
    <source>
        <dbReference type="RefSeq" id="XP_006824001.1"/>
    </source>
</evidence>
<evidence type="ECO:0000256" key="4">
    <source>
        <dbReference type="ARBA" id="ARBA00022840"/>
    </source>
</evidence>
<dbReference type="EC" id="6.1.1.1" evidence="1 10"/>
<keyword evidence="4 10" id="KW-0067">ATP-binding</keyword>
<keyword evidence="3 10" id="KW-0547">Nucleotide-binding</keyword>
<sequence>MAAPIGVRACNRLSRYVGISVIKRRSCQVHAILSRSYTNSNILTLQDRGIFHEIFPAECEKLPQLLTSSPQTIYCGVDPTADSLHIGNLLALISLIHCQRAGHNAIALIGNATALVGDPSGKTKEREPLSKEIVNSNSQSIQESLNRVFSNHERCIWKKDKKLPPIQILHNMSWYENKKLIDFLSSAGRHFRLGTMLSKHSVKTRLNSSEGMNLTEFLYQVFQSYDFYHLHKKYGCNIQLGGTDQLGNIMAGHDLIHRVTGKETYGILIPLVTSTEGDKLGKSAGNAIWINPDKTTPFELFQNKPDNRTAQRKLAEQVTLLVHGDYLLTDEGLNTAVRFTNALYSGSPETLEKLSEKELKELFKNAPSTTLTLEPGITMLDLGKKVNSLPSTGVQGERIIQEGGFYVNYRKITNPDQILLLGDHILKNDLTLLRVGKKNYHIVKWVY</sequence>
<dbReference type="InterPro" id="IPR001412">
    <property type="entry name" value="aa-tRNA-synth_I_CS"/>
</dbReference>
<dbReference type="Gene3D" id="1.10.240.10">
    <property type="entry name" value="Tyrosyl-Transfer RNA Synthetase"/>
    <property type="match status" value="2"/>
</dbReference>
<dbReference type="InterPro" id="IPR024088">
    <property type="entry name" value="Tyr-tRNA-ligase_bac-type"/>
</dbReference>
<dbReference type="InterPro" id="IPR014729">
    <property type="entry name" value="Rossmann-like_a/b/a_fold"/>
</dbReference>
<dbReference type="InterPro" id="IPR002305">
    <property type="entry name" value="aa-tRNA-synth_Ic"/>
</dbReference>
<dbReference type="PRINTS" id="PR01040">
    <property type="entry name" value="TRNASYNTHTYR"/>
</dbReference>
<comment type="catalytic activity">
    <reaction evidence="8 10">
        <text>tRNA(Tyr) + L-tyrosine + ATP = L-tyrosyl-tRNA(Tyr) + AMP + diphosphate + H(+)</text>
        <dbReference type="Rhea" id="RHEA:10220"/>
        <dbReference type="Rhea" id="RHEA-COMP:9706"/>
        <dbReference type="Rhea" id="RHEA-COMP:9707"/>
        <dbReference type="ChEBI" id="CHEBI:15378"/>
        <dbReference type="ChEBI" id="CHEBI:30616"/>
        <dbReference type="ChEBI" id="CHEBI:33019"/>
        <dbReference type="ChEBI" id="CHEBI:58315"/>
        <dbReference type="ChEBI" id="CHEBI:78442"/>
        <dbReference type="ChEBI" id="CHEBI:78536"/>
        <dbReference type="ChEBI" id="CHEBI:456215"/>
        <dbReference type="EC" id="6.1.1.1"/>
    </reaction>
</comment>
<name>A0ABM0MVG0_SACKO</name>
<evidence type="ECO:0000256" key="2">
    <source>
        <dbReference type="ARBA" id="ARBA00022598"/>
    </source>
</evidence>
<evidence type="ECO:0000256" key="8">
    <source>
        <dbReference type="ARBA" id="ARBA00048248"/>
    </source>
</evidence>
<dbReference type="CDD" id="cd00805">
    <property type="entry name" value="TyrRS_core"/>
    <property type="match status" value="1"/>
</dbReference>
<evidence type="ECO:0000313" key="11">
    <source>
        <dbReference type="Proteomes" id="UP000694865"/>
    </source>
</evidence>
<dbReference type="Gene3D" id="3.40.50.620">
    <property type="entry name" value="HUPs"/>
    <property type="match status" value="1"/>
</dbReference>
<proteinExistence type="inferred from homology"/>
<gene>
    <name evidence="12" type="primary">LOC100374397</name>
</gene>
<dbReference type="InterPro" id="IPR002307">
    <property type="entry name" value="Tyr-tRNA-ligase"/>
</dbReference>
<keyword evidence="5 10" id="KW-0648">Protein biosynthesis</keyword>
<evidence type="ECO:0000256" key="5">
    <source>
        <dbReference type="ARBA" id="ARBA00022917"/>
    </source>
</evidence>
<evidence type="ECO:0000256" key="10">
    <source>
        <dbReference type="RuleBase" id="RU361234"/>
    </source>
</evidence>
<evidence type="ECO:0000256" key="1">
    <source>
        <dbReference type="ARBA" id="ARBA00013160"/>
    </source>
</evidence>
<dbReference type="PANTHER" id="PTHR11766">
    <property type="entry name" value="TYROSYL-TRNA SYNTHETASE"/>
    <property type="match status" value="1"/>
</dbReference>
<organism evidence="11 12">
    <name type="scientific">Saccoglossus kowalevskii</name>
    <name type="common">Acorn worm</name>
    <dbReference type="NCBI Taxonomy" id="10224"/>
    <lineage>
        <taxon>Eukaryota</taxon>
        <taxon>Metazoa</taxon>
        <taxon>Hemichordata</taxon>
        <taxon>Enteropneusta</taxon>
        <taxon>Harrimaniidae</taxon>
        <taxon>Saccoglossus</taxon>
    </lineage>
</organism>
<keyword evidence="11" id="KW-1185">Reference proteome</keyword>
<evidence type="ECO:0000256" key="9">
    <source>
        <dbReference type="PROSITE-ProRule" id="PRU00182"/>
    </source>
</evidence>
<dbReference type="Gene3D" id="3.10.290.10">
    <property type="entry name" value="RNA-binding S4 domain"/>
    <property type="match status" value="1"/>
</dbReference>
<dbReference type="Proteomes" id="UP000694865">
    <property type="component" value="Unplaced"/>
</dbReference>
<dbReference type="RefSeq" id="XP_006824001.1">
    <property type="nucleotide sequence ID" value="XM_006823938.1"/>
</dbReference>
<evidence type="ECO:0000256" key="6">
    <source>
        <dbReference type="ARBA" id="ARBA00023146"/>
    </source>
</evidence>
<protein>
    <recommendedName>
        <fullName evidence="1 10">Tyrosine--tRNA ligase</fullName>
        <ecNumber evidence="1 10">6.1.1.1</ecNumber>
    </recommendedName>
    <alternativeName>
        <fullName evidence="7 10">Tyrosyl-tRNA synthetase</fullName>
    </alternativeName>
</protein>
<comment type="similarity">
    <text evidence="10">Belongs to the class-I aminoacyl-tRNA synthetase family.</text>
</comment>
<dbReference type="PROSITE" id="PS50889">
    <property type="entry name" value="S4"/>
    <property type="match status" value="1"/>
</dbReference>
<dbReference type="CDD" id="cd00165">
    <property type="entry name" value="S4"/>
    <property type="match status" value="1"/>
</dbReference>
<dbReference type="SUPFAM" id="SSF52374">
    <property type="entry name" value="Nucleotidylyl transferase"/>
    <property type="match status" value="1"/>
</dbReference>
<dbReference type="Pfam" id="PF00579">
    <property type="entry name" value="tRNA-synt_1b"/>
    <property type="match status" value="1"/>
</dbReference>
<dbReference type="GeneID" id="100374397"/>
<keyword evidence="9" id="KW-0694">RNA-binding</keyword>
<accession>A0ABM0MVG0</accession>
<dbReference type="NCBIfam" id="TIGR00234">
    <property type="entry name" value="tyrS"/>
    <property type="match status" value="1"/>
</dbReference>
<dbReference type="InterPro" id="IPR036986">
    <property type="entry name" value="S4_RNA-bd_sf"/>
</dbReference>